<gene>
    <name evidence="2" type="ORF">NIES267_06810</name>
</gene>
<dbReference type="AlphaFoldDB" id="A0A1Z4LIZ6"/>
<evidence type="ECO:0000259" key="1">
    <source>
        <dbReference type="Pfam" id="PF11695"/>
    </source>
</evidence>
<feature type="domain" description="DUF3291" evidence="1">
    <location>
        <begin position="1"/>
        <end position="38"/>
    </location>
</feature>
<sequence length="57" mass="6850">MALWWLPVGDLPTVDEAKKRLQYLNYFGDSDYAFSFNNQYFTQRMFEKSNFMLNLAI</sequence>
<name>A0A1Z4LIZ6_9CYAN</name>
<proteinExistence type="predicted"/>
<organism evidence="2 3">
    <name type="scientific">Calothrix parasitica NIES-267</name>
    <dbReference type="NCBI Taxonomy" id="1973488"/>
    <lineage>
        <taxon>Bacteria</taxon>
        <taxon>Bacillati</taxon>
        <taxon>Cyanobacteriota</taxon>
        <taxon>Cyanophyceae</taxon>
        <taxon>Nostocales</taxon>
        <taxon>Calotrichaceae</taxon>
        <taxon>Calothrix</taxon>
    </lineage>
</organism>
<evidence type="ECO:0000313" key="2">
    <source>
        <dbReference type="EMBL" id="BAY81206.1"/>
    </source>
</evidence>
<dbReference type="EMBL" id="AP018227">
    <property type="protein sequence ID" value="BAY81206.1"/>
    <property type="molecule type" value="Genomic_DNA"/>
</dbReference>
<evidence type="ECO:0000313" key="3">
    <source>
        <dbReference type="Proteomes" id="UP000218418"/>
    </source>
</evidence>
<dbReference type="Proteomes" id="UP000218418">
    <property type="component" value="Chromosome"/>
</dbReference>
<dbReference type="Pfam" id="PF11695">
    <property type="entry name" value="DUF3291"/>
    <property type="match status" value="1"/>
</dbReference>
<keyword evidence="3" id="KW-1185">Reference proteome</keyword>
<dbReference type="OrthoDB" id="2376237at2"/>
<dbReference type="InterPro" id="IPR021708">
    <property type="entry name" value="DUF3291"/>
</dbReference>
<protein>
    <recommendedName>
        <fullName evidence="1">DUF3291 domain-containing protein</fullName>
    </recommendedName>
</protein>
<accession>A0A1Z4LIZ6</accession>
<reference evidence="2 3" key="1">
    <citation type="submission" date="2017-06" db="EMBL/GenBank/DDBJ databases">
        <title>Genome sequencing of cyanobaciteial culture collection at National Institute for Environmental Studies (NIES).</title>
        <authorList>
            <person name="Hirose Y."/>
            <person name="Shimura Y."/>
            <person name="Fujisawa T."/>
            <person name="Nakamura Y."/>
            <person name="Kawachi M."/>
        </authorList>
    </citation>
    <scope>NUCLEOTIDE SEQUENCE [LARGE SCALE GENOMIC DNA]</scope>
    <source>
        <strain evidence="2 3">NIES-267</strain>
    </source>
</reference>